<evidence type="ECO:0000256" key="2">
    <source>
        <dbReference type="ARBA" id="ARBA00022448"/>
    </source>
</evidence>
<dbReference type="InterPro" id="IPR027417">
    <property type="entry name" value="P-loop_NTPase"/>
</dbReference>
<organism evidence="9 10">
    <name type="scientific">Roseateles saccharophilus</name>
    <name type="common">Pseudomonas saccharophila</name>
    <dbReference type="NCBI Taxonomy" id="304"/>
    <lineage>
        <taxon>Bacteria</taxon>
        <taxon>Pseudomonadati</taxon>
        <taxon>Pseudomonadota</taxon>
        <taxon>Betaproteobacteria</taxon>
        <taxon>Burkholderiales</taxon>
        <taxon>Sphaerotilaceae</taxon>
        <taxon>Roseateles</taxon>
    </lineage>
</organism>
<sequence>MLASQFVFHLALQRDKVESFERYPFNLAAVRTLDRLELHPKVTFFVGENGSGKSTLLEALAVAMGFNAEGGSRNFNFGTRLSHSVLHEYLRVAKGFKRPRDGWFLRAESFFNVATEIERLDEGPGGGPIIAAYGGRSLHEQSHGESFLKLLNERFGGRSLFILDEPEAALSPQRQLDALQRLHALVGQDSQFVIATHSPILMAYPDAWVYRFDADGIHRVGYEDTEHFRVMRDFMADPGRSLRDLLAD</sequence>
<evidence type="ECO:0000313" key="9">
    <source>
        <dbReference type="EMBL" id="MDR7270804.1"/>
    </source>
</evidence>
<protein>
    <submittedName>
        <fullName evidence="9">ATPase</fullName>
    </submittedName>
</protein>
<evidence type="ECO:0000256" key="7">
    <source>
        <dbReference type="ARBA" id="ARBA00023136"/>
    </source>
</evidence>
<feature type="domain" description="AAA+ ATPase" evidence="8">
    <location>
        <begin position="39"/>
        <end position="213"/>
    </location>
</feature>
<evidence type="ECO:0000313" key="10">
    <source>
        <dbReference type="Proteomes" id="UP001180453"/>
    </source>
</evidence>
<keyword evidence="4" id="KW-0410">Iron transport</keyword>
<dbReference type="PANTHER" id="PTHR42771">
    <property type="entry name" value="IRON(3+)-HYDROXAMATE IMPORT ATP-BINDING PROTEIN FHUC"/>
    <property type="match status" value="1"/>
</dbReference>
<dbReference type="InterPro" id="IPR003593">
    <property type="entry name" value="AAA+_ATPase"/>
</dbReference>
<evidence type="ECO:0000256" key="5">
    <source>
        <dbReference type="ARBA" id="ARBA00023004"/>
    </source>
</evidence>
<reference evidence="9 10" key="1">
    <citation type="submission" date="2023-07" db="EMBL/GenBank/DDBJ databases">
        <title>Sorghum-associated microbial communities from plants grown in Nebraska, USA.</title>
        <authorList>
            <person name="Schachtman D."/>
        </authorList>
    </citation>
    <scope>NUCLEOTIDE SEQUENCE [LARGE SCALE GENOMIC DNA]</scope>
    <source>
        <strain evidence="9 10">BE314</strain>
    </source>
</reference>
<evidence type="ECO:0000259" key="8">
    <source>
        <dbReference type="SMART" id="SM00382"/>
    </source>
</evidence>
<evidence type="ECO:0000256" key="1">
    <source>
        <dbReference type="ARBA" id="ARBA00004202"/>
    </source>
</evidence>
<dbReference type="Gene3D" id="3.40.50.300">
    <property type="entry name" value="P-loop containing nucleotide triphosphate hydrolases"/>
    <property type="match status" value="2"/>
</dbReference>
<dbReference type="SUPFAM" id="SSF52540">
    <property type="entry name" value="P-loop containing nucleoside triphosphate hydrolases"/>
    <property type="match status" value="1"/>
</dbReference>
<keyword evidence="2" id="KW-0813">Transport</keyword>
<evidence type="ECO:0000256" key="6">
    <source>
        <dbReference type="ARBA" id="ARBA00023065"/>
    </source>
</evidence>
<dbReference type="SMART" id="SM00382">
    <property type="entry name" value="AAA"/>
    <property type="match status" value="1"/>
</dbReference>
<keyword evidence="7" id="KW-0472">Membrane</keyword>
<proteinExistence type="predicted"/>
<keyword evidence="5" id="KW-0408">Iron</keyword>
<comment type="subcellular location">
    <subcellularLocation>
        <location evidence="1">Cell membrane</location>
        <topology evidence="1">Peripheral membrane protein</topology>
    </subcellularLocation>
</comment>
<dbReference type="RefSeq" id="WP_310267097.1">
    <property type="nucleotide sequence ID" value="NZ_JAVDXU010000002.1"/>
</dbReference>
<keyword evidence="3" id="KW-1003">Cell membrane</keyword>
<dbReference type="Proteomes" id="UP001180453">
    <property type="component" value="Unassembled WGS sequence"/>
</dbReference>
<evidence type="ECO:0000256" key="4">
    <source>
        <dbReference type="ARBA" id="ARBA00022496"/>
    </source>
</evidence>
<keyword evidence="10" id="KW-1185">Reference proteome</keyword>
<comment type="caution">
    <text evidence="9">The sequence shown here is derived from an EMBL/GenBank/DDBJ whole genome shotgun (WGS) entry which is preliminary data.</text>
</comment>
<accession>A0ABU1YPM5</accession>
<gene>
    <name evidence="9" type="ORF">J2X20_003462</name>
</gene>
<dbReference type="PANTHER" id="PTHR42771:SF2">
    <property type="entry name" value="IRON(3+)-HYDROXAMATE IMPORT ATP-BINDING PROTEIN FHUC"/>
    <property type="match status" value="1"/>
</dbReference>
<dbReference type="EMBL" id="JAVDXU010000002">
    <property type="protein sequence ID" value="MDR7270804.1"/>
    <property type="molecule type" value="Genomic_DNA"/>
</dbReference>
<dbReference type="InterPro" id="IPR051535">
    <property type="entry name" value="Siderophore_ABC-ATPase"/>
</dbReference>
<name>A0ABU1YPM5_ROSSA</name>
<keyword evidence="6" id="KW-0406">Ion transport</keyword>
<dbReference type="Pfam" id="PF13476">
    <property type="entry name" value="AAA_23"/>
    <property type="match status" value="1"/>
</dbReference>
<evidence type="ECO:0000256" key="3">
    <source>
        <dbReference type="ARBA" id="ARBA00022475"/>
    </source>
</evidence>
<dbReference type="InterPro" id="IPR038729">
    <property type="entry name" value="Rad50/SbcC_AAA"/>
</dbReference>